<evidence type="ECO:0000313" key="1">
    <source>
        <dbReference type="EMBL" id="QRD03586.1"/>
    </source>
</evidence>
<accession>A0A7U2FE28</accession>
<dbReference type="VEuPathDB" id="FungiDB:JI435_103400"/>
<name>A0A7U2FE28_PHANO</name>
<dbReference type="Proteomes" id="UP000663193">
    <property type="component" value="Chromosome 15"/>
</dbReference>
<gene>
    <name evidence="1" type="ORF">JI435_103400</name>
</gene>
<proteinExistence type="predicted"/>
<evidence type="ECO:0000313" key="2">
    <source>
        <dbReference type="Proteomes" id="UP000663193"/>
    </source>
</evidence>
<organism evidence="1 2">
    <name type="scientific">Phaeosphaeria nodorum (strain SN15 / ATCC MYA-4574 / FGSC 10173)</name>
    <name type="common">Glume blotch fungus</name>
    <name type="synonym">Parastagonospora nodorum</name>
    <dbReference type="NCBI Taxonomy" id="321614"/>
    <lineage>
        <taxon>Eukaryota</taxon>
        <taxon>Fungi</taxon>
        <taxon>Dikarya</taxon>
        <taxon>Ascomycota</taxon>
        <taxon>Pezizomycotina</taxon>
        <taxon>Dothideomycetes</taxon>
        <taxon>Pleosporomycetidae</taxon>
        <taxon>Pleosporales</taxon>
        <taxon>Pleosporineae</taxon>
        <taxon>Phaeosphaeriaceae</taxon>
        <taxon>Parastagonospora</taxon>
    </lineage>
</organism>
<reference evidence="2" key="1">
    <citation type="journal article" date="2021" name="BMC Genomics">
        <title>Chromosome-level genome assembly and manually-curated proteome of model necrotroph Parastagonospora nodorum Sn15 reveals a genome-wide trove of candidate effector homologs, and redundancy of virulence-related functions within an accessory chromosome.</title>
        <authorList>
            <person name="Bertazzoni S."/>
            <person name="Jones D.A.B."/>
            <person name="Phan H.T."/>
            <person name="Tan K.-C."/>
            <person name="Hane J.K."/>
        </authorList>
    </citation>
    <scope>NUCLEOTIDE SEQUENCE [LARGE SCALE GENOMIC DNA]</scope>
    <source>
        <strain evidence="2">SN15 / ATCC MYA-4574 / FGSC 10173)</strain>
    </source>
</reference>
<sequence>HRRTPQLNYPCQDFEDMSDLLKLPPNHAYPSSLAVLRSKARFVAAEDYAPLPVCRSWRRPCFTLAPSSAHVRAR</sequence>
<dbReference type="EMBL" id="CP069037">
    <property type="protein sequence ID" value="QRD03586.1"/>
    <property type="molecule type" value="Genomic_DNA"/>
</dbReference>
<dbReference type="AlphaFoldDB" id="A0A7U2FE28"/>
<keyword evidence="2" id="KW-1185">Reference proteome</keyword>
<protein>
    <submittedName>
        <fullName evidence="1">Uncharacterized protein</fullName>
    </submittedName>
</protein>
<feature type="non-terminal residue" evidence="1">
    <location>
        <position position="1"/>
    </location>
</feature>